<dbReference type="Gene3D" id="3.50.50.60">
    <property type="entry name" value="FAD/NAD(P)-binding domain"/>
    <property type="match status" value="1"/>
</dbReference>
<accession>A0A9D4UFA1</accession>
<dbReference type="GO" id="GO:0103075">
    <property type="term" value="F:indole-3-pyruvate monooxygenase activity"/>
    <property type="evidence" value="ECO:0007669"/>
    <property type="project" value="UniProtKB-EC"/>
</dbReference>
<dbReference type="PANTHER" id="PTHR43539:SF68">
    <property type="entry name" value="FLAVIN-BINDING MONOOXYGENASE-LIKE PROTEIN (AFU_ORTHOLOGUE AFUA_4G09220)"/>
    <property type="match status" value="1"/>
</dbReference>
<gene>
    <name evidence="5" type="ORF">GOP47_0019236</name>
</gene>
<proteinExistence type="inferred from homology"/>
<organism evidence="5 6">
    <name type="scientific">Adiantum capillus-veneris</name>
    <name type="common">Maidenhair fern</name>
    <dbReference type="NCBI Taxonomy" id="13818"/>
    <lineage>
        <taxon>Eukaryota</taxon>
        <taxon>Viridiplantae</taxon>
        <taxon>Streptophyta</taxon>
        <taxon>Embryophyta</taxon>
        <taxon>Tracheophyta</taxon>
        <taxon>Polypodiopsida</taxon>
        <taxon>Polypodiidae</taxon>
        <taxon>Polypodiales</taxon>
        <taxon>Pteridineae</taxon>
        <taxon>Pteridaceae</taxon>
        <taxon>Vittarioideae</taxon>
        <taxon>Adiantum</taxon>
    </lineage>
</organism>
<keyword evidence="2" id="KW-0560">Oxidoreductase</keyword>
<dbReference type="SUPFAM" id="SSF54427">
    <property type="entry name" value="NTF2-like"/>
    <property type="match status" value="1"/>
</dbReference>
<evidence type="ECO:0000256" key="3">
    <source>
        <dbReference type="ARBA" id="ARBA00039148"/>
    </source>
</evidence>
<dbReference type="InterPro" id="IPR036188">
    <property type="entry name" value="FAD/NAD-bd_sf"/>
</dbReference>
<evidence type="ECO:0000256" key="1">
    <source>
        <dbReference type="ARBA" id="ARBA00009183"/>
    </source>
</evidence>
<reference evidence="5" key="1">
    <citation type="submission" date="2021-01" db="EMBL/GenBank/DDBJ databases">
        <title>Adiantum capillus-veneris genome.</title>
        <authorList>
            <person name="Fang Y."/>
            <person name="Liao Q."/>
        </authorList>
    </citation>
    <scope>NUCLEOTIDE SEQUENCE</scope>
    <source>
        <strain evidence="5">H3</strain>
        <tissue evidence="5">Leaf</tissue>
    </source>
</reference>
<evidence type="ECO:0000256" key="2">
    <source>
        <dbReference type="ARBA" id="ARBA00023002"/>
    </source>
</evidence>
<dbReference type="InterPro" id="IPR050982">
    <property type="entry name" value="Auxin_biosynth/cation_transpt"/>
</dbReference>
<dbReference type="PANTHER" id="PTHR43539">
    <property type="entry name" value="FLAVIN-BINDING MONOOXYGENASE-LIKE PROTEIN (AFU_ORTHOLOGUE AFUA_4G09220)"/>
    <property type="match status" value="1"/>
</dbReference>
<dbReference type="EMBL" id="JABFUD020000018">
    <property type="protein sequence ID" value="KAI5066612.1"/>
    <property type="molecule type" value="Genomic_DNA"/>
</dbReference>
<dbReference type="GO" id="GO:0050660">
    <property type="term" value="F:flavin adenine dinucleotide binding"/>
    <property type="evidence" value="ECO:0007669"/>
    <property type="project" value="TreeGrafter"/>
</dbReference>
<comment type="caution">
    <text evidence="5">The sequence shown here is derived from an EMBL/GenBank/DDBJ whole genome shotgun (WGS) entry which is preliminary data.</text>
</comment>
<protein>
    <recommendedName>
        <fullName evidence="3">indole-3-pyruvate monooxygenase</fullName>
        <ecNumber evidence="3">1.14.13.168</ecNumber>
    </recommendedName>
</protein>
<dbReference type="PRINTS" id="PR00469">
    <property type="entry name" value="PNDRDTASEII"/>
</dbReference>
<evidence type="ECO:0000313" key="5">
    <source>
        <dbReference type="EMBL" id="KAI5066612.1"/>
    </source>
</evidence>
<dbReference type="InterPro" id="IPR032710">
    <property type="entry name" value="NTF2-like_dom_sf"/>
</dbReference>
<dbReference type="Gene3D" id="3.10.450.50">
    <property type="match status" value="1"/>
</dbReference>
<dbReference type="EC" id="1.14.13.168" evidence="3"/>
<dbReference type="OrthoDB" id="66881at2759"/>
<evidence type="ECO:0000256" key="4">
    <source>
        <dbReference type="ARBA" id="ARBA00047707"/>
    </source>
</evidence>
<dbReference type="Pfam" id="PF13738">
    <property type="entry name" value="Pyr_redox_3"/>
    <property type="match status" value="1"/>
</dbReference>
<keyword evidence="6" id="KW-1185">Reference proteome</keyword>
<dbReference type="SUPFAM" id="SSF51905">
    <property type="entry name" value="FAD/NAD(P)-binding domain"/>
    <property type="match status" value="2"/>
</dbReference>
<comment type="catalytic activity">
    <reaction evidence="4">
        <text>indole-3-pyruvate + NADPH + O2 + H(+) = (indol-3-yl)acetate + CO2 + NADP(+) + H2O</text>
        <dbReference type="Rhea" id="RHEA:34331"/>
        <dbReference type="ChEBI" id="CHEBI:15377"/>
        <dbReference type="ChEBI" id="CHEBI:15378"/>
        <dbReference type="ChEBI" id="CHEBI:15379"/>
        <dbReference type="ChEBI" id="CHEBI:16526"/>
        <dbReference type="ChEBI" id="CHEBI:17640"/>
        <dbReference type="ChEBI" id="CHEBI:30854"/>
        <dbReference type="ChEBI" id="CHEBI:57783"/>
        <dbReference type="ChEBI" id="CHEBI:58349"/>
        <dbReference type="EC" id="1.14.13.168"/>
    </reaction>
</comment>
<sequence>MAELQVKAWLERLEKALQERDVDTAVELFEEEECFWRDLLAFTWNLYTAESREEIRAMLAATLDASQPSAWHIEAHVEEDEATHVVQAFIRFETQQARCRGHLKLRAGKCWCLLTAMHELKGFEEKAGPRRDVGLQHVCAKGRKTWLELRTEEVQELERSKEIYCVIVGGGQAGVALAARLRRLGVPAIIIEKNKRVGDTWRNRYRSLCLHSPVWYAHFPYMPFPDDWPVYISKDRMADWIEAYTEAMGLMYWTDTECKAAKYENERQRWEVRVEREGEEMVLHCKQLVLATGMSGFPHVPTLKGAASFQGVQIHSSQYRSGEEWADKQCVVVGSNNSAHDICADLWECGAASVTMLQRSPTQVIRYPAFAEAHVPFYCADSKYSIPEADLLLASCPYKLFPRLQAPLYKKFAAMDKPFYQGLEKAGFMHTFGEDHSGIFSMYYRRGSGFYVDVGASELVINGEIKLKCRVEVEEVKASSVVVSDGSEVKADLIVYATGWSNMNAWAASFISQDVADKVGKCWGLGSATLKDPGPWEREIRNMWKPTQVRNLWFHGGGFQETRHYSLYLALQLKARLEGISTPVYGMPRVHHTSSV</sequence>
<comment type="similarity">
    <text evidence="1">Belongs to the FMO family.</text>
</comment>
<name>A0A9D4UFA1_ADICA</name>
<evidence type="ECO:0000313" key="6">
    <source>
        <dbReference type="Proteomes" id="UP000886520"/>
    </source>
</evidence>
<dbReference type="AlphaFoldDB" id="A0A9D4UFA1"/>
<dbReference type="Proteomes" id="UP000886520">
    <property type="component" value="Chromosome 18"/>
</dbReference>